<comment type="caution">
    <text evidence="2">The sequence shown here is derived from an EMBL/GenBank/DDBJ whole genome shotgun (WGS) entry which is preliminary data.</text>
</comment>
<sequence length="635" mass="71270">MIDEIDRLEDNEVDDPATQIRDDVAEFLAALSNETDTPKEFEQVSLPFRSSDVNFDSDAWIACVAAVQGWLRFDSELPANDIEKFAEALSIALGFPDQIDAIDRSTMFPRLTAVAVDRLRERAERAVRMQTLFADEFLSDGGTRESATRAWASGWDEADESEDIASPEPVSAKADTWRINEFVAQAQDGNLNLTPSYQRGDVWGTGARQLLIESVLRGIPLPSVILLQPSDGRTQLFEVVDGKQRLTSILRFVGKHPLAIDRVKDADQLRPGNGLVELFNSDYPKFKRAWKSLFNEPLTSALEEQYYFPFKLRTDDRGLAGEDLEPLRGKYYTQIKDRTIRVADQRPSVKGVFEGYSEYKVPVIVYSRASQQQIHEVFNLYNRQGTHLNAEEIRNAIFHELELTRATLVAAGDSDPRTPVHEIAPSIEEGWPEIAQLQATLLGYGFGESRYRRTKVLSWILATLLVESQVDRLPSTAKHIDALLLRVRNDKYDPLRDAAKIRSVFEWIAQSAEAHSAYSEAWAPEFKDGGTGTKWQELQLIGSLVGIAVAAAQLGGALDERLSERAPEIYEASQSWQRPEKTQTRTQWEFISRVAQGVVIGLGIDATHASETVRERFGSSGLESLWAVTNYDLAE</sequence>
<keyword evidence="3" id="KW-1185">Reference proteome</keyword>
<evidence type="ECO:0000313" key="2">
    <source>
        <dbReference type="EMBL" id="PPL19590.1"/>
    </source>
</evidence>
<dbReference type="Pfam" id="PF03235">
    <property type="entry name" value="GmrSD_N"/>
    <property type="match status" value="1"/>
</dbReference>
<dbReference type="InterPro" id="IPR004919">
    <property type="entry name" value="GmrSD_N"/>
</dbReference>
<dbReference type="PANTHER" id="PTHR39639:SF1">
    <property type="entry name" value="DUF262 DOMAIN-CONTAINING PROTEIN"/>
    <property type="match status" value="1"/>
</dbReference>
<dbReference type="RefSeq" id="WP_202972908.1">
    <property type="nucleotide sequence ID" value="NZ_MPZN01000011.1"/>
</dbReference>
<evidence type="ECO:0000259" key="1">
    <source>
        <dbReference type="Pfam" id="PF03235"/>
    </source>
</evidence>
<name>A0ABX5AXI1_9MICO</name>
<dbReference type="EMBL" id="MPZN01000011">
    <property type="protein sequence ID" value="PPL19590.1"/>
    <property type="molecule type" value="Genomic_DNA"/>
</dbReference>
<dbReference type="PANTHER" id="PTHR39639">
    <property type="entry name" value="CHROMOSOME 16, WHOLE GENOME SHOTGUN SEQUENCE"/>
    <property type="match status" value="1"/>
</dbReference>
<gene>
    <name evidence="2" type="ORF">GY24_05225</name>
</gene>
<organism evidence="2 3">
    <name type="scientific">Microterricola pindariensis</name>
    <dbReference type="NCBI Taxonomy" id="478010"/>
    <lineage>
        <taxon>Bacteria</taxon>
        <taxon>Bacillati</taxon>
        <taxon>Actinomycetota</taxon>
        <taxon>Actinomycetes</taxon>
        <taxon>Micrococcales</taxon>
        <taxon>Microbacteriaceae</taxon>
        <taxon>Microterricola</taxon>
    </lineage>
</organism>
<protein>
    <recommendedName>
        <fullName evidence="1">GmrSD restriction endonucleases N-terminal domain-containing protein</fullName>
    </recommendedName>
</protein>
<accession>A0ABX5AXI1</accession>
<reference evidence="2 3" key="1">
    <citation type="journal article" date="2008" name="Int. J. Syst. Evol. Microbiol.">
        <title>Leifsonia pindariensis sp. nov., isolated from the Pindari glacier of the Indian Himalayas, and emended description of the genus Leifsonia.</title>
        <authorList>
            <person name="Reddy G.S."/>
            <person name="Prabagaran S.R."/>
            <person name="Shivaji S."/>
        </authorList>
    </citation>
    <scope>NUCLEOTIDE SEQUENCE [LARGE SCALE GENOMIC DNA]</scope>
    <source>
        <strain evidence="2 3">PON 10</strain>
    </source>
</reference>
<feature type="domain" description="GmrSD restriction endonucleases N-terminal" evidence="1">
    <location>
        <begin position="180"/>
        <end position="398"/>
    </location>
</feature>
<evidence type="ECO:0000313" key="3">
    <source>
        <dbReference type="Proteomes" id="UP000237755"/>
    </source>
</evidence>
<dbReference type="Proteomes" id="UP000237755">
    <property type="component" value="Unassembled WGS sequence"/>
</dbReference>
<proteinExistence type="predicted"/>